<dbReference type="RefSeq" id="XP_001878815.1">
    <property type="nucleotide sequence ID" value="XM_001878780.1"/>
</dbReference>
<dbReference type="EMBL" id="DS547097">
    <property type="protein sequence ID" value="EDR10365.1"/>
    <property type="molecule type" value="Genomic_DNA"/>
</dbReference>
<reference evidence="1 2" key="1">
    <citation type="journal article" date="2008" name="Nature">
        <title>The genome of Laccaria bicolor provides insights into mycorrhizal symbiosis.</title>
        <authorList>
            <person name="Martin F."/>
            <person name="Aerts A."/>
            <person name="Ahren D."/>
            <person name="Brun A."/>
            <person name="Danchin E.G.J."/>
            <person name="Duchaussoy F."/>
            <person name="Gibon J."/>
            <person name="Kohler A."/>
            <person name="Lindquist E."/>
            <person name="Pereda V."/>
            <person name="Salamov A."/>
            <person name="Shapiro H.J."/>
            <person name="Wuyts J."/>
            <person name="Blaudez D."/>
            <person name="Buee M."/>
            <person name="Brokstein P."/>
            <person name="Canbaeck B."/>
            <person name="Cohen D."/>
            <person name="Courty P.E."/>
            <person name="Coutinho P.M."/>
            <person name="Delaruelle C."/>
            <person name="Detter J.C."/>
            <person name="Deveau A."/>
            <person name="DiFazio S."/>
            <person name="Duplessis S."/>
            <person name="Fraissinet-Tachet L."/>
            <person name="Lucic E."/>
            <person name="Frey-Klett P."/>
            <person name="Fourrey C."/>
            <person name="Feussner I."/>
            <person name="Gay G."/>
            <person name="Grimwood J."/>
            <person name="Hoegger P.J."/>
            <person name="Jain P."/>
            <person name="Kilaru S."/>
            <person name="Labbe J."/>
            <person name="Lin Y.C."/>
            <person name="Legue V."/>
            <person name="Le Tacon F."/>
            <person name="Marmeisse R."/>
            <person name="Melayah D."/>
            <person name="Montanini B."/>
            <person name="Muratet M."/>
            <person name="Nehls U."/>
            <person name="Niculita-Hirzel H."/>
            <person name="Oudot-Le Secq M.P."/>
            <person name="Peter M."/>
            <person name="Quesneville H."/>
            <person name="Rajashekar B."/>
            <person name="Reich M."/>
            <person name="Rouhier N."/>
            <person name="Schmutz J."/>
            <person name="Yin T."/>
            <person name="Chalot M."/>
            <person name="Henrissat B."/>
            <person name="Kuees U."/>
            <person name="Lucas S."/>
            <person name="Van de Peer Y."/>
            <person name="Podila G.K."/>
            <person name="Polle A."/>
            <person name="Pukkila P.J."/>
            <person name="Richardson P.M."/>
            <person name="Rouze P."/>
            <person name="Sanders I.R."/>
            <person name="Stajich J.E."/>
            <person name="Tunlid A."/>
            <person name="Tuskan G."/>
            <person name="Grigoriev I.V."/>
        </authorList>
    </citation>
    <scope>NUCLEOTIDE SEQUENCE [LARGE SCALE GENOMIC DNA]</scope>
    <source>
        <strain evidence="2">S238N-H82 / ATCC MYA-4686</strain>
    </source>
</reference>
<dbReference type="GeneID" id="6074724"/>
<keyword evidence="2" id="KW-1185">Reference proteome</keyword>
<organism evidence="2">
    <name type="scientific">Laccaria bicolor (strain S238N-H82 / ATCC MYA-4686)</name>
    <name type="common">Bicoloured deceiver</name>
    <name type="synonym">Laccaria laccata var. bicolor</name>
    <dbReference type="NCBI Taxonomy" id="486041"/>
    <lineage>
        <taxon>Eukaryota</taxon>
        <taxon>Fungi</taxon>
        <taxon>Dikarya</taxon>
        <taxon>Basidiomycota</taxon>
        <taxon>Agaricomycotina</taxon>
        <taxon>Agaricomycetes</taxon>
        <taxon>Agaricomycetidae</taxon>
        <taxon>Agaricales</taxon>
        <taxon>Agaricineae</taxon>
        <taxon>Hydnangiaceae</taxon>
        <taxon>Laccaria</taxon>
    </lineage>
</organism>
<gene>
    <name evidence="1" type="ORF">LACBIDRAFT_317188</name>
</gene>
<evidence type="ECO:0000313" key="2">
    <source>
        <dbReference type="Proteomes" id="UP000001194"/>
    </source>
</evidence>
<dbReference type="SUPFAM" id="SSF46689">
    <property type="entry name" value="Homeodomain-like"/>
    <property type="match status" value="1"/>
</dbReference>
<dbReference type="KEGG" id="lbc:LACBIDRAFT_317188"/>
<protein>
    <submittedName>
        <fullName evidence="1">Predicted protein</fullName>
    </submittedName>
</protein>
<evidence type="ECO:0000313" key="1">
    <source>
        <dbReference type="EMBL" id="EDR10365.1"/>
    </source>
</evidence>
<dbReference type="InParanoid" id="B0D4L4"/>
<dbReference type="OrthoDB" id="3008156at2759"/>
<dbReference type="Proteomes" id="UP000001194">
    <property type="component" value="Unassembled WGS sequence"/>
</dbReference>
<dbReference type="InterPro" id="IPR009057">
    <property type="entry name" value="Homeodomain-like_sf"/>
</dbReference>
<name>B0D4L4_LACBS</name>
<proteinExistence type="predicted"/>
<dbReference type="InterPro" id="IPR036388">
    <property type="entry name" value="WH-like_DNA-bd_sf"/>
</dbReference>
<accession>B0D4L4</accession>
<dbReference type="HOGENOM" id="CLU_056788_8_3_1"/>
<dbReference type="AlphaFoldDB" id="B0D4L4"/>
<sequence>MIDRVDNARSTIALIMAPSLSKDLRDRVVQWRIQNNWSYRKLADMAGCSIGTIANILMYHRVYGTSTNPYRKRTGRPRLLDHDDCAYIDTLLNRDPTIYLDEIQDKLVEDRDTDRKYLVRGECSSGRSLGLDYGRK</sequence>
<dbReference type="Gene3D" id="1.10.10.10">
    <property type="entry name" value="Winged helix-like DNA-binding domain superfamily/Winged helix DNA-binding domain"/>
    <property type="match status" value="1"/>
</dbReference>